<reference evidence="9" key="1">
    <citation type="journal article" date="2020" name="bioRxiv">
        <title>A rank-normalized archaeal taxonomy based on genome phylogeny resolves widespread incomplete and uneven classifications.</title>
        <authorList>
            <person name="Rinke C."/>
            <person name="Chuvochina M."/>
            <person name="Mussig A.J."/>
            <person name="Chaumeil P.-A."/>
            <person name="Waite D.W."/>
            <person name="Whitman W.B."/>
            <person name="Parks D.H."/>
            <person name="Hugenholtz P."/>
        </authorList>
    </citation>
    <scope>NUCLEOTIDE SEQUENCE</scope>
    <source>
        <strain evidence="9">UBA12518</strain>
    </source>
</reference>
<protein>
    <recommendedName>
        <fullName evidence="2">uroporphyrinogen-III C-methyltransferase</fullName>
        <ecNumber evidence="2">2.1.1.107</ecNumber>
    </recommendedName>
</protein>
<evidence type="ECO:0000256" key="5">
    <source>
        <dbReference type="ARBA" id="ARBA00022691"/>
    </source>
</evidence>
<dbReference type="Proteomes" id="UP000600363">
    <property type="component" value="Unassembled WGS sequence"/>
</dbReference>
<name>A0A832RTB5_9EURY</name>
<dbReference type="PROSITE" id="PS00839">
    <property type="entry name" value="SUMT_1"/>
    <property type="match status" value="1"/>
</dbReference>
<dbReference type="Pfam" id="PF00590">
    <property type="entry name" value="TP_methylase"/>
    <property type="match status" value="1"/>
</dbReference>
<evidence type="ECO:0000256" key="6">
    <source>
        <dbReference type="ARBA" id="ARBA00023244"/>
    </source>
</evidence>
<evidence type="ECO:0000256" key="4">
    <source>
        <dbReference type="ARBA" id="ARBA00022679"/>
    </source>
</evidence>
<dbReference type="Gene3D" id="3.40.1010.10">
    <property type="entry name" value="Cobalt-precorrin-4 Transmethylase, Domain 1"/>
    <property type="match status" value="1"/>
</dbReference>
<dbReference type="NCBIfam" id="TIGR01469">
    <property type="entry name" value="cobA_cysG_Cterm"/>
    <property type="match status" value="1"/>
</dbReference>
<dbReference type="SUPFAM" id="SSF53790">
    <property type="entry name" value="Tetrapyrrole methylase"/>
    <property type="match status" value="1"/>
</dbReference>
<dbReference type="AlphaFoldDB" id="A0A832RTB5"/>
<dbReference type="InterPro" id="IPR014777">
    <property type="entry name" value="4pyrrole_Mease_sub1"/>
</dbReference>
<keyword evidence="6" id="KW-0627">Porphyrin biosynthesis</keyword>
<dbReference type="Gene3D" id="3.30.950.10">
    <property type="entry name" value="Methyltransferase, Cobalt-precorrin-4 Transmethylase, Domain 2"/>
    <property type="match status" value="1"/>
</dbReference>
<dbReference type="PANTHER" id="PTHR45790">
    <property type="entry name" value="SIROHEME SYNTHASE-RELATED"/>
    <property type="match status" value="1"/>
</dbReference>
<dbReference type="InterPro" id="IPR035996">
    <property type="entry name" value="4pyrrol_Methylase_sf"/>
</dbReference>
<keyword evidence="3 7" id="KW-0489">Methyltransferase</keyword>
<dbReference type="InterPro" id="IPR003043">
    <property type="entry name" value="Uropor_MeTrfase_CS"/>
</dbReference>
<keyword evidence="4 7" id="KW-0808">Transferase</keyword>
<dbReference type="PROSITE" id="PS00840">
    <property type="entry name" value="SUMT_2"/>
    <property type="match status" value="1"/>
</dbReference>
<dbReference type="NCBIfam" id="NF004790">
    <property type="entry name" value="PRK06136.1"/>
    <property type="match status" value="1"/>
</dbReference>
<dbReference type="RefSeq" id="WP_042687120.1">
    <property type="nucleotide sequence ID" value="NZ_DUIH01000019.1"/>
</dbReference>
<dbReference type="InterPro" id="IPR014776">
    <property type="entry name" value="4pyrrole_Mease_sub2"/>
</dbReference>
<feature type="domain" description="Tetrapyrrole methylase" evidence="8">
    <location>
        <begin position="5"/>
        <end position="216"/>
    </location>
</feature>
<dbReference type="FunFam" id="3.30.950.10:FF:000001">
    <property type="entry name" value="Siroheme synthase"/>
    <property type="match status" value="1"/>
</dbReference>
<dbReference type="PANTHER" id="PTHR45790:SF3">
    <property type="entry name" value="S-ADENOSYL-L-METHIONINE-DEPENDENT UROPORPHYRINOGEN III METHYLTRANSFERASE, CHLOROPLASTIC"/>
    <property type="match status" value="1"/>
</dbReference>
<keyword evidence="5" id="KW-0949">S-adenosyl-L-methionine</keyword>
<comment type="caution">
    <text evidence="9">The sequence shown here is derived from an EMBL/GenBank/DDBJ whole genome shotgun (WGS) entry which is preliminary data.</text>
</comment>
<proteinExistence type="inferred from homology"/>
<dbReference type="InterPro" id="IPR000878">
    <property type="entry name" value="4pyrrol_Mease"/>
</dbReference>
<evidence type="ECO:0000259" key="8">
    <source>
        <dbReference type="Pfam" id="PF00590"/>
    </source>
</evidence>
<gene>
    <name evidence="9" type="primary">cobA</name>
    <name evidence="9" type="ORF">HA299_05580</name>
</gene>
<dbReference type="GO" id="GO:0032259">
    <property type="term" value="P:methylation"/>
    <property type="evidence" value="ECO:0007669"/>
    <property type="project" value="UniProtKB-KW"/>
</dbReference>
<evidence type="ECO:0000256" key="7">
    <source>
        <dbReference type="RuleBase" id="RU003960"/>
    </source>
</evidence>
<evidence type="ECO:0000256" key="1">
    <source>
        <dbReference type="ARBA" id="ARBA00011738"/>
    </source>
</evidence>
<accession>A0A832RTB5</accession>
<dbReference type="GO" id="GO:0019354">
    <property type="term" value="P:siroheme biosynthetic process"/>
    <property type="evidence" value="ECO:0007669"/>
    <property type="project" value="InterPro"/>
</dbReference>
<organism evidence="9 10">
    <name type="scientific">Methermicoccus shengliensis</name>
    <dbReference type="NCBI Taxonomy" id="660064"/>
    <lineage>
        <taxon>Archaea</taxon>
        <taxon>Methanobacteriati</taxon>
        <taxon>Methanobacteriota</taxon>
        <taxon>Stenosarchaea group</taxon>
        <taxon>Methanomicrobia</taxon>
        <taxon>Methanosarcinales</taxon>
        <taxon>Methermicoccaceae</taxon>
        <taxon>Methermicoccus</taxon>
    </lineage>
</organism>
<evidence type="ECO:0000313" key="10">
    <source>
        <dbReference type="Proteomes" id="UP000600363"/>
    </source>
</evidence>
<comment type="subunit">
    <text evidence="1">Homodimer.</text>
</comment>
<evidence type="ECO:0000256" key="2">
    <source>
        <dbReference type="ARBA" id="ARBA00012162"/>
    </source>
</evidence>
<dbReference type="InterPro" id="IPR050161">
    <property type="entry name" value="Siro_Cobalamin_biosynth"/>
</dbReference>
<comment type="similarity">
    <text evidence="7">Belongs to the precorrin methyltransferase family.</text>
</comment>
<dbReference type="EMBL" id="DUIH01000019">
    <property type="protein sequence ID" value="HIH70063.1"/>
    <property type="molecule type" value="Genomic_DNA"/>
</dbReference>
<evidence type="ECO:0000256" key="3">
    <source>
        <dbReference type="ARBA" id="ARBA00022603"/>
    </source>
</evidence>
<dbReference type="EC" id="2.1.1.107" evidence="2"/>
<dbReference type="FunFam" id="3.40.1010.10:FF:000001">
    <property type="entry name" value="Siroheme synthase"/>
    <property type="match status" value="1"/>
</dbReference>
<evidence type="ECO:0000313" key="9">
    <source>
        <dbReference type="EMBL" id="HIH70063.1"/>
    </source>
</evidence>
<dbReference type="CDD" id="cd11642">
    <property type="entry name" value="SUMT"/>
    <property type="match status" value="1"/>
</dbReference>
<dbReference type="InterPro" id="IPR006366">
    <property type="entry name" value="CobA/CysG_C"/>
</dbReference>
<dbReference type="GO" id="GO:0004851">
    <property type="term" value="F:uroporphyrin-III C-methyltransferase activity"/>
    <property type="evidence" value="ECO:0007669"/>
    <property type="project" value="UniProtKB-EC"/>
</dbReference>
<sequence>MSNPKVYLVGAGPGDPELLTLKARRLIDEADVVLYDQLVGEDIIATLPESAELISVGKYAGCHTVPQEKINELLVEYAKRGKRVVRLKGGDPYVFGRGGEEAMELARHGIEVEVVPGITSAIAVPASAGIPITHRQCASVVSFVTGHEDPTKGEPSVDWAQLAALGGTLVVLMGVSRLAQNVEALLKGGRSPSTPCAIIERGTRRDMRVITSTLDRIVERATDANVRPPAILVVGEVVGLREHILHGERT</sequence>